<proteinExistence type="predicted"/>
<dbReference type="AlphaFoldDB" id="A0A134A7Z2"/>
<evidence type="ECO:0000313" key="1">
    <source>
        <dbReference type="EMBL" id="KXB63580.1"/>
    </source>
</evidence>
<reference evidence="2" key="1">
    <citation type="submission" date="2016-01" db="EMBL/GenBank/DDBJ databases">
        <authorList>
            <person name="Mitreva M."/>
            <person name="Pepin K.H."/>
            <person name="Mihindukulasuriya K.A."/>
            <person name="Fulton R."/>
            <person name="Fronick C."/>
            <person name="O'Laughlin M."/>
            <person name="Miner T."/>
            <person name="Herter B."/>
            <person name="Rosa B.A."/>
            <person name="Cordes M."/>
            <person name="Tomlinson C."/>
            <person name="Wollam A."/>
            <person name="Palsikar V.B."/>
            <person name="Mardis E.R."/>
            <person name="Wilson R.K."/>
        </authorList>
    </citation>
    <scope>NUCLEOTIDE SEQUENCE [LARGE SCALE GENOMIC DNA]</scope>
    <source>
        <strain evidence="2">DNF01167</strain>
    </source>
</reference>
<protein>
    <recommendedName>
        <fullName evidence="3">DUF3800 domain-containing protein</fullName>
    </recommendedName>
</protein>
<dbReference type="Proteomes" id="UP000070355">
    <property type="component" value="Unassembled WGS sequence"/>
</dbReference>
<gene>
    <name evidence="1" type="ORF">HMPREF3186_00131</name>
</gene>
<dbReference type="EMBL" id="LSDC01000011">
    <property type="protein sequence ID" value="KXB63580.1"/>
    <property type="molecule type" value="Genomic_DNA"/>
</dbReference>
<name>A0A134A7Z2_9BACL</name>
<dbReference type="OrthoDB" id="2567918at2"/>
<accession>A0A134A7Z2</accession>
<dbReference type="PATRIC" id="fig|1379.3.peg.128"/>
<organism evidence="1 2">
    <name type="scientific">Gemella haemolysans</name>
    <dbReference type="NCBI Taxonomy" id="1379"/>
    <lineage>
        <taxon>Bacteria</taxon>
        <taxon>Bacillati</taxon>
        <taxon>Bacillota</taxon>
        <taxon>Bacilli</taxon>
        <taxon>Bacillales</taxon>
        <taxon>Gemellaceae</taxon>
        <taxon>Gemella</taxon>
    </lineage>
</organism>
<sequence length="262" mass="30841">MKNDLYIFLDESGTNERNKVSIVGALAIPNDIYNSEEFNKITGKLRSKELKIHFTKFNKKDTEDYTELLILLSKHAKYIRLNCILYKMSNYQTHPLYAGYLDHMIYSKLPERAIYGVLRYFGSYSNINVTLYTEYSSQYENSNIAFNLKRELNIHSIYRNKSYKIIKSKLVKKNIEIGVESTDLLIGILRFIILNATEDRDSKTNREKAKFICDNMGYIYEIYENLSINELNGGYFNNVDVKYYLGLFVGKYLNRREIDDEK</sequence>
<comment type="caution">
    <text evidence="1">The sequence shown here is derived from an EMBL/GenBank/DDBJ whole genome shotgun (WGS) entry which is preliminary data.</text>
</comment>
<evidence type="ECO:0008006" key="3">
    <source>
        <dbReference type="Google" id="ProtNLM"/>
    </source>
</evidence>
<evidence type="ECO:0000313" key="2">
    <source>
        <dbReference type="Proteomes" id="UP000070355"/>
    </source>
</evidence>
<dbReference type="RefSeq" id="WP_060913449.1">
    <property type="nucleotide sequence ID" value="NZ_KQ959922.1"/>
</dbReference>
<dbReference type="STRING" id="1379.HMPREF3186_00131"/>